<dbReference type="Proteomes" id="UP000305948">
    <property type="component" value="Unassembled WGS sequence"/>
</dbReference>
<dbReference type="AlphaFoldDB" id="A0A5C3MNQ5"/>
<proteinExistence type="predicted"/>
<name>A0A5C3MNQ5_9AGAM</name>
<protein>
    <submittedName>
        <fullName evidence="1">Uncharacterized protein</fullName>
    </submittedName>
</protein>
<accession>A0A5C3MNQ5</accession>
<dbReference type="EMBL" id="ML213530">
    <property type="protein sequence ID" value="TFK46363.1"/>
    <property type="molecule type" value="Genomic_DNA"/>
</dbReference>
<evidence type="ECO:0000313" key="2">
    <source>
        <dbReference type="Proteomes" id="UP000305948"/>
    </source>
</evidence>
<gene>
    <name evidence="1" type="ORF">OE88DRAFT_1667683</name>
</gene>
<evidence type="ECO:0000313" key="1">
    <source>
        <dbReference type="EMBL" id="TFK46363.1"/>
    </source>
</evidence>
<sequence length="188" mass="20753">MPGIITADQLSGAVDARPKVTKTYSGRRRTIAPQPETEQLPGQETFVLPSLLDGSNLNPMAPVRGSRGALMLGDLDDMPGSVISESIGKLHNALRKELYDMWVEVGDELLGKLNVMGRSTLSAFFATPCGYNTTTRRWESIPVNPKREKAIYEPLYAAHRSRKRVVPSMNIIAGLRISNPSIREIYSK</sequence>
<reference evidence="1 2" key="1">
    <citation type="journal article" date="2019" name="Nat. Ecol. Evol.">
        <title>Megaphylogeny resolves global patterns of mushroom evolution.</title>
        <authorList>
            <person name="Varga T."/>
            <person name="Krizsan K."/>
            <person name="Foldi C."/>
            <person name="Dima B."/>
            <person name="Sanchez-Garcia M."/>
            <person name="Sanchez-Ramirez S."/>
            <person name="Szollosi G.J."/>
            <person name="Szarkandi J.G."/>
            <person name="Papp V."/>
            <person name="Albert L."/>
            <person name="Andreopoulos W."/>
            <person name="Angelini C."/>
            <person name="Antonin V."/>
            <person name="Barry K.W."/>
            <person name="Bougher N.L."/>
            <person name="Buchanan P."/>
            <person name="Buyck B."/>
            <person name="Bense V."/>
            <person name="Catcheside P."/>
            <person name="Chovatia M."/>
            <person name="Cooper J."/>
            <person name="Damon W."/>
            <person name="Desjardin D."/>
            <person name="Finy P."/>
            <person name="Geml J."/>
            <person name="Haridas S."/>
            <person name="Hughes K."/>
            <person name="Justo A."/>
            <person name="Karasinski D."/>
            <person name="Kautmanova I."/>
            <person name="Kiss B."/>
            <person name="Kocsube S."/>
            <person name="Kotiranta H."/>
            <person name="LaButti K.M."/>
            <person name="Lechner B.E."/>
            <person name="Liimatainen K."/>
            <person name="Lipzen A."/>
            <person name="Lukacs Z."/>
            <person name="Mihaltcheva S."/>
            <person name="Morgado L.N."/>
            <person name="Niskanen T."/>
            <person name="Noordeloos M.E."/>
            <person name="Ohm R.A."/>
            <person name="Ortiz-Santana B."/>
            <person name="Ovrebo C."/>
            <person name="Racz N."/>
            <person name="Riley R."/>
            <person name="Savchenko A."/>
            <person name="Shiryaev A."/>
            <person name="Soop K."/>
            <person name="Spirin V."/>
            <person name="Szebenyi C."/>
            <person name="Tomsovsky M."/>
            <person name="Tulloss R.E."/>
            <person name="Uehling J."/>
            <person name="Grigoriev I.V."/>
            <person name="Vagvolgyi C."/>
            <person name="Papp T."/>
            <person name="Martin F.M."/>
            <person name="Miettinen O."/>
            <person name="Hibbett D.S."/>
            <person name="Nagy L.G."/>
        </authorList>
    </citation>
    <scope>NUCLEOTIDE SEQUENCE [LARGE SCALE GENOMIC DNA]</scope>
    <source>
        <strain evidence="1 2">OMC1185</strain>
    </source>
</reference>
<keyword evidence="2" id="KW-1185">Reference proteome</keyword>
<organism evidence="1 2">
    <name type="scientific">Heliocybe sulcata</name>
    <dbReference type="NCBI Taxonomy" id="5364"/>
    <lineage>
        <taxon>Eukaryota</taxon>
        <taxon>Fungi</taxon>
        <taxon>Dikarya</taxon>
        <taxon>Basidiomycota</taxon>
        <taxon>Agaricomycotina</taxon>
        <taxon>Agaricomycetes</taxon>
        <taxon>Gloeophyllales</taxon>
        <taxon>Gloeophyllaceae</taxon>
        <taxon>Heliocybe</taxon>
    </lineage>
</organism>